<proteinExistence type="predicted"/>
<name>F7VG98_9PROT</name>
<evidence type="ECO:0000313" key="2">
    <source>
        <dbReference type="Proteomes" id="UP000004319"/>
    </source>
</evidence>
<gene>
    <name evidence="1" type="ORF">ATPR_2397</name>
</gene>
<dbReference type="AlphaFoldDB" id="F7VG98"/>
<accession>F7VG98</accession>
<dbReference type="SUPFAM" id="SSF50494">
    <property type="entry name" value="Trypsin-like serine proteases"/>
    <property type="match status" value="1"/>
</dbReference>
<dbReference type="EMBL" id="BABS01000088">
    <property type="protein sequence ID" value="GAA09393.1"/>
    <property type="molecule type" value="Genomic_DNA"/>
</dbReference>
<reference evidence="1 2" key="1">
    <citation type="journal article" date="2011" name="Biochem. Biophys. Res. Commun.">
        <title>Increased number of Arginine-based salt bridges contributes to the thermotolerance of thermotolerant acetic acid bacteria, Acetobacter tropicalis SKU1100.</title>
        <authorList>
            <person name="Matsutani M."/>
            <person name="Hirakawa H."/>
            <person name="Nishikura M."/>
            <person name="Soemphol W."/>
            <person name="Ali I.A.I."/>
            <person name="Yakushi T."/>
            <person name="Matsushita K."/>
        </authorList>
    </citation>
    <scope>NUCLEOTIDE SEQUENCE [LARGE SCALE GENOMIC DNA]</scope>
    <source>
        <strain evidence="1 2">NBRC 101654</strain>
    </source>
</reference>
<evidence type="ECO:0000313" key="1">
    <source>
        <dbReference type="EMBL" id="GAA09393.1"/>
    </source>
</evidence>
<organism evidence="1 2">
    <name type="scientific">Acetobacter tropicalis NBRC 101654</name>
    <dbReference type="NCBI Taxonomy" id="749388"/>
    <lineage>
        <taxon>Bacteria</taxon>
        <taxon>Pseudomonadati</taxon>
        <taxon>Pseudomonadota</taxon>
        <taxon>Alphaproteobacteria</taxon>
        <taxon>Acetobacterales</taxon>
        <taxon>Acetobacteraceae</taxon>
        <taxon>Acetobacter</taxon>
    </lineage>
</organism>
<protein>
    <recommendedName>
        <fullName evidence="3">Peptidase S1 domain-containing protein</fullName>
    </recommendedName>
</protein>
<comment type="caution">
    <text evidence="1">The sequence shown here is derived from an EMBL/GenBank/DDBJ whole genome shotgun (WGS) entry which is preliminary data.</text>
</comment>
<dbReference type="Proteomes" id="UP000004319">
    <property type="component" value="Unassembled WGS sequence"/>
</dbReference>
<sequence>MIHKILNKRNIDKKYIHRFKNCCRPMIYNNGTGEIIDTWRGGTCFVIKWAYGLRKRYFVITALHVISNRLTKIIDSDSLDQIRILKRKEQNLKRRLTEEDWVSVIAYHPIPNVEEFIDIFNDEDVSDVAIFEVDSEAFDGDVDVFKVNPKYIGCDNSQVEQERDIQNSFDFFVTGYPEAANTIDYDSESIVLAQKSLICKRANASDNGALTEVRVIFPNPSPFPINGLSGSPVFSAYSGVTKLCGMVVRGGGSHNNIIRFLRISTIMPLILCAAIGSEKIMREEFKKRREKTRRGK</sequence>
<evidence type="ECO:0008006" key="3">
    <source>
        <dbReference type="Google" id="ProtNLM"/>
    </source>
</evidence>
<dbReference type="InterPro" id="IPR009003">
    <property type="entry name" value="Peptidase_S1_PA"/>
</dbReference>
<dbReference type="RefSeq" id="WP_006559418.1">
    <property type="nucleotide sequence ID" value="NZ_BABS01000088.1"/>
</dbReference>